<feature type="domain" description="Reverse transcriptase Ty1/copia-type" evidence="1">
    <location>
        <begin position="11"/>
        <end position="252"/>
    </location>
</feature>
<sequence>MQEELNNFTRNEVWHLVPRPNQNVVGTKWVFHNKQDEHGVVTRNKARLMAKGYSQVEGLDFGETYAPVARLESIRILLAYATYHGFKLYQMDVKSAFLNGPIKEEVYVEQPSSFEDSEYPNYVYKLCKALYGLKQAPRAWYECLRDFLITNGFKVGKADPTLFTKTLENDLFVCQIYVDNIIFGTTNESTCEEFSRIMTQKFEMSVMGELKYFLGFQVKQLQEGTFISQTKYIQDILNKFGMKDAKPIKTPMGTNGHLDLDTGGKSVDQKVYRSMIDSLLYLCASRPDIMLSVCMCARFQVDPKEAHLRAVKQILRYLVYTPKFGLWYPQGSTFDLIGYLDADWAGCKINRKSTSGTCQFLGRSLVSWASKKQNSVALSTAEAEYIVAGHCCAQLLWMRQTLSDYGYKLTKVPLLCDNESAIRMADNPVEHSRTTHIVIRYHFLRDHQQKGDIEIAYINSKEQLADIFTKPLDEQTFNKLRHELNILDSRNFF</sequence>
<reference evidence="2" key="1">
    <citation type="journal article" date="2009" name="PLoS Genet.">
        <title>Sequencing, mapping, and analysis of 27,455 maize full-length cDNAs.</title>
        <authorList>
            <person name="Soderlund C."/>
            <person name="Descour A."/>
            <person name="Kudrna D."/>
            <person name="Bomhoff M."/>
            <person name="Boyd L."/>
            <person name="Currie J."/>
            <person name="Angelova A."/>
            <person name="Collura K."/>
            <person name="Wissotski M."/>
            <person name="Ashley E."/>
            <person name="Morrow D."/>
            <person name="Fernandes J."/>
            <person name="Walbot V."/>
            <person name="Yu Y."/>
        </authorList>
    </citation>
    <scope>NUCLEOTIDE SEQUENCE</scope>
    <source>
        <strain evidence="2">B73</strain>
    </source>
</reference>
<dbReference type="SUPFAM" id="SSF56672">
    <property type="entry name" value="DNA/RNA polymerases"/>
    <property type="match status" value="1"/>
</dbReference>
<dbReference type="CDD" id="cd09272">
    <property type="entry name" value="RNase_HI_RT_Ty1"/>
    <property type="match status" value="1"/>
</dbReference>
<dbReference type="AlphaFoldDB" id="C4JAM3"/>
<evidence type="ECO:0000313" key="2">
    <source>
        <dbReference type="EMBL" id="ACR38223.1"/>
    </source>
</evidence>
<organism evidence="2">
    <name type="scientific">Zea mays</name>
    <name type="common">Maize</name>
    <dbReference type="NCBI Taxonomy" id="4577"/>
    <lineage>
        <taxon>Eukaryota</taxon>
        <taxon>Viridiplantae</taxon>
        <taxon>Streptophyta</taxon>
        <taxon>Embryophyta</taxon>
        <taxon>Tracheophyta</taxon>
        <taxon>Spermatophyta</taxon>
        <taxon>Magnoliopsida</taxon>
        <taxon>Liliopsida</taxon>
        <taxon>Poales</taxon>
        <taxon>Poaceae</taxon>
        <taxon>PACMAD clade</taxon>
        <taxon>Panicoideae</taxon>
        <taxon>Andropogonodae</taxon>
        <taxon>Andropogoneae</taxon>
        <taxon>Tripsacinae</taxon>
        <taxon>Zea</taxon>
    </lineage>
</organism>
<dbReference type="Pfam" id="PF07727">
    <property type="entry name" value="RVT_2"/>
    <property type="match status" value="1"/>
</dbReference>
<dbReference type="PANTHER" id="PTHR11439">
    <property type="entry name" value="GAG-POL-RELATED RETROTRANSPOSON"/>
    <property type="match status" value="1"/>
</dbReference>
<evidence type="ECO:0000259" key="1">
    <source>
        <dbReference type="Pfam" id="PF07727"/>
    </source>
</evidence>
<accession>C4JAM3</accession>
<proteinExistence type="evidence at transcript level"/>
<dbReference type="InterPro" id="IPR043502">
    <property type="entry name" value="DNA/RNA_pol_sf"/>
</dbReference>
<dbReference type="PANTHER" id="PTHR11439:SF483">
    <property type="entry name" value="PEPTIDE SYNTHASE GLIP-LIKE, PUTATIVE (AFU_ORTHOLOGUE AFUA_3G12920)-RELATED"/>
    <property type="match status" value="1"/>
</dbReference>
<dbReference type="EMBL" id="BT087870">
    <property type="protein sequence ID" value="ACR38223.1"/>
    <property type="molecule type" value="mRNA"/>
</dbReference>
<protein>
    <recommendedName>
        <fullName evidence="1">Reverse transcriptase Ty1/copia-type domain-containing protein</fullName>
    </recommendedName>
</protein>
<name>C4JAM3_MAIZE</name>
<dbReference type="InterPro" id="IPR013103">
    <property type="entry name" value="RVT_2"/>
</dbReference>